<accession>A0A1G6LID7</accession>
<feature type="domain" description="YqeB PH" evidence="3">
    <location>
        <begin position="5"/>
        <end position="154"/>
    </location>
</feature>
<dbReference type="EMBL" id="FMZB01000002">
    <property type="protein sequence ID" value="SDC43030.1"/>
    <property type="molecule type" value="Genomic_DNA"/>
</dbReference>
<proteinExistence type="predicted"/>
<dbReference type="InterPro" id="IPR056411">
    <property type="entry name" value="CysS_C"/>
</dbReference>
<dbReference type="OrthoDB" id="5145029at2"/>
<evidence type="ECO:0000313" key="5">
    <source>
        <dbReference type="Proteomes" id="UP000198666"/>
    </source>
</evidence>
<dbReference type="Proteomes" id="UP000198666">
    <property type="component" value="Unassembled WGS sequence"/>
</dbReference>
<sequence>MKDIQLGLTKNEKYTIHFVLPLLGAVAGWYLPVLARWILNLPWLPYEGIIEKIASYSGVTPSIILCIAGIVAGISLSQFIFHETLQILVNKDSVTLMIKDTKDQFRKGEIQSIFLDGKSLVLVGLQENEMFREEYDGNKKKLADTFLSLGYPWSDSDPYLAAYCRWDENDLQIPAAVHALLRTRKSCLDNEQEKIAKQVQLDLAKIGVAVKDRKKDQYIRLNHALLKDSMEAHL</sequence>
<organism evidence="4 5">
    <name type="scientific">Terribacillus halophilus</name>
    <dbReference type="NCBI Taxonomy" id="361279"/>
    <lineage>
        <taxon>Bacteria</taxon>
        <taxon>Bacillati</taxon>
        <taxon>Bacillota</taxon>
        <taxon>Bacilli</taxon>
        <taxon>Bacillales</taxon>
        <taxon>Bacillaceae</taxon>
        <taxon>Terribacillus</taxon>
    </lineage>
</organism>
<keyword evidence="1" id="KW-1133">Transmembrane helix</keyword>
<feature type="transmembrane region" description="Helical" evidence="1">
    <location>
        <begin position="59"/>
        <end position="81"/>
    </location>
</feature>
<dbReference type="RefSeq" id="WP_093726216.1">
    <property type="nucleotide sequence ID" value="NZ_FMZB01000002.1"/>
</dbReference>
<dbReference type="STRING" id="361279.SAMN05421663_102398"/>
<dbReference type="AlphaFoldDB" id="A0A1G6LID7"/>
<evidence type="ECO:0000259" key="2">
    <source>
        <dbReference type="Pfam" id="PF23493"/>
    </source>
</evidence>
<name>A0A1G6LID7_9BACI</name>
<evidence type="ECO:0000313" key="4">
    <source>
        <dbReference type="EMBL" id="SDC43030.1"/>
    </source>
</evidence>
<dbReference type="InterPro" id="IPR057798">
    <property type="entry name" value="PH_YqeB"/>
</dbReference>
<gene>
    <name evidence="4" type="ORF">SAMN05421663_102398</name>
</gene>
<dbReference type="Pfam" id="PF23493">
    <property type="entry name" value="CysS_C"/>
    <property type="match status" value="1"/>
</dbReference>
<keyword evidence="1" id="KW-0812">Transmembrane</keyword>
<evidence type="ECO:0000259" key="3">
    <source>
        <dbReference type="Pfam" id="PF23494"/>
    </source>
</evidence>
<evidence type="ECO:0000256" key="1">
    <source>
        <dbReference type="SAM" id="Phobius"/>
    </source>
</evidence>
<protein>
    <submittedName>
        <fullName evidence="4">Uncharacterized protein</fullName>
    </submittedName>
</protein>
<keyword evidence="1" id="KW-0472">Membrane</keyword>
<dbReference type="Pfam" id="PF23494">
    <property type="entry name" value="bPH_10"/>
    <property type="match status" value="1"/>
</dbReference>
<feature type="domain" description="Cysteinyl-tRNA ligase anticodon binding" evidence="2">
    <location>
        <begin position="173"/>
        <end position="220"/>
    </location>
</feature>
<keyword evidence="5" id="KW-1185">Reference proteome</keyword>
<reference evidence="5" key="1">
    <citation type="submission" date="2016-10" db="EMBL/GenBank/DDBJ databases">
        <authorList>
            <person name="Varghese N."/>
            <person name="Submissions S."/>
        </authorList>
    </citation>
    <scope>NUCLEOTIDE SEQUENCE [LARGE SCALE GENOMIC DNA]</scope>
    <source>
        <strain evidence="5">DSM 21620</strain>
    </source>
</reference>
<feature type="transmembrane region" description="Helical" evidence="1">
    <location>
        <begin position="18"/>
        <end position="39"/>
    </location>
</feature>